<dbReference type="AlphaFoldDB" id="A0A1M4ZXZ4"/>
<evidence type="ECO:0000256" key="1">
    <source>
        <dbReference type="ARBA" id="ARBA00022729"/>
    </source>
</evidence>
<organism evidence="2 3">
    <name type="scientific">Dysgonomonas macrotermitis</name>
    <dbReference type="NCBI Taxonomy" id="1346286"/>
    <lineage>
        <taxon>Bacteria</taxon>
        <taxon>Pseudomonadati</taxon>
        <taxon>Bacteroidota</taxon>
        <taxon>Bacteroidia</taxon>
        <taxon>Bacteroidales</taxon>
        <taxon>Dysgonomonadaceae</taxon>
        <taxon>Dysgonomonas</taxon>
    </lineage>
</organism>
<dbReference type="PANTHER" id="PTHR30069">
    <property type="entry name" value="TONB-DEPENDENT OUTER MEMBRANE RECEPTOR"/>
    <property type="match status" value="1"/>
</dbReference>
<dbReference type="PANTHER" id="PTHR30069:SF29">
    <property type="entry name" value="HEMOGLOBIN AND HEMOGLOBIN-HAPTOGLOBIN-BINDING PROTEIN 1-RELATED"/>
    <property type="match status" value="1"/>
</dbReference>
<dbReference type="InterPro" id="IPR039426">
    <property type="entry name" value="TonB-dep_rcpt-like"/>
</dbReference>
<dbReference type="SUPFAM" id="SSF49464">
    <property type="entry name" value="Carboxypeptidase regulatory domain-like"/>
    <property type="match status" value="1"/>
</dbReference>
<dbReference type="RefSeq" id="WP_062182077.1">
    <property type="nucleotide sequence ID" value="NZ_BBXL01000015.1"/>
</dbReference>
<gene>
    <name evidence="2" type="ORF">SAMN05444362_104227</name>
</gene>
<reference evidence="3" key="1">
    <citation type="submission" date="2016-11" db="EMBL/GenBank/DDBJ databases">
        <authorList>
            <person name="Varghese N."/>
            <person name="Submissions S."/>
        </authorList>
    </citation>
    <scope>NUCLEOTIDE SEQUENCE [LARGE SCALE GENOMIC DNA]</scope>
    <source>
        <strain evidence="3">DSM 27370</strain>
    </source>
</reference>
<proteinExistence type="predicted"/>
<protein>
    <submittedName>
        <fullName evidence="2">Outer membrane receptor proteins, mostly Fe transport</fullName>
    </submittedName>
</protein>
<dbReference type="SUPFAM" id="SSF56935">
    <property type="entry name" value="Porins"/>
    <property type="match status" value="1"/>
</dbReference>
<dbReference type="EMBL" id="FQUC01000004">
    <property type="protein sequence ID" value="SHF22953.1"/>
    <property type="molecule type" value="Genomic_DNA"/>
</dbReference>
<dbReference type="GO" id="GO:0015344">
    <property type="term" value="F:siderophore uptake transmembrane transporter activity"/>
    <property type="evidence" value="ECO:0007669"/>
    <property type="project" value="TreeGrafter"/>
</dbReference>
<keyword evidence="1" id="KW-0732">Signal</keyword>
<dbReference type="InterPro" id="IPR008969">
    <property type="entry name" value="CarboxyPept-like_regulatory"/>
</dbReference>
<dbReference type="Pfam" id="PF13620">
    <property type="entry name" value="CarboxypepD_reg"/>
    <property type="match status" value="1"/>
</dbReference>
<dbReference type="GO" id="GO:0044718">
    <property type="term" value="P:siderophore transmembrane transport"/>
    <property type="evidence" value="ECO:0007669"/>
    <property type="project" value="TreeGrafter"/>
</dbReference>
<dbReference type="OrthoDB" id="1098137at2"/>
<evidence type="ECO:0000313" key="3">
    <source>
        <dbReference type="Proteomes" id="UP000184480"/>
    </source>
</evidence>
<accession>A0A1M4ZXZ4</accession>
<evidence type="ECO:0000313" key="2">
    <source>
        <dbReference type="EMBL" id="SHF22953.1"/>
    </source>
</evidence>
<name>A0A1M4ZXZ4_9BACT</name>
<sequence length="767" mass="87826">MKKFLFLLIVLLYTITSYAIDIKGRIIDFDTRNPIEFASIALLKNDSTFVSGSQSGENGSFLIAGNYPQADYLLKITYLGYNTSIVRIGNLKDNIQLGDMDLTNASHSIKEVTVTANRIINKVDRQIILPSEMEVKSSVNGFDLLNRISLPGLSIDPVNRTISALGEDVQLRINGIKVTLQEVLALRAEDISRVEYFDEPGVRFGNENVGAILNLIVLRKRNSGGYISLDGRNAPFIEFGDDQISMKANYKASEFALNYSISYRGYDKRWTDMTESYNFPENQINRIRKGEEQPMHYQEHYFNLTYNLTQPDKYVFNIALKDEILNRNYANASNSYYTNSQDETYIYSKGSPYSNSPVLDIYYRQELKNKQSLTFNAVGTYINSDSESWYDETENSEILSSIYNRVKGKKHSIIGEILYNKEFDKMTFTAGGKHTQGYTDNKYTGTNNSTTSMQNADSYIYAQIQGKIKDKLGYTLGLGGSRVWFKEDGEDMTYYLLRPSLQLSYPVNNNLNIKYTFNVSTSTPSLGQLSNVEQQTDRFVTSRGNPNLKPYNTYRNRFTFSYNKGIVNTELTLTHAYMHKPFMSIFELENDKVISYTDNYKSFQQLGGYLDTYVKIIKDIWTINGWIGSYRFESKSNSDSYGYSNLYGGLQSNLIYKNYTLVCGFNSRYNNLWGQRINYGEKWSYVEAGYKYNDAKIAIGMSLPFDEYWSAGSKNLSDIAPSKSWSYIKENGQMLYLRFSWNISFGRKHDAGQKKLNNSDSDSGILR</sequence>
<keyword evidence="3" id="KW-1185">Reference proteome</keyword>
<dbReference type="STRING" id="1346286.SAMN05444362_104227"/>
<keyword evidence="2" id="KW-0675">Receptor</keyword>
<dbReference type="Proteomes" id="UP000184480">
    <property type="component" value="Unassembled WGS sequence"/>
</dbReference>